<organism evidence="2 3">
    <name type="scientific">Actinokineospora guangxiensis</name>
    <dbReference type="NCBI Taxonomy" id="1490288"/>
    <lineage>
        <taxon>Bacteria</taxon>
        <taxon>Bacillati</taxon>
        <taxon>Actinomycetota</taxon>
        <taxon>Actinomycetes</taxon>
        <taxon>Pseudonocardiales</taxon>
        <taxon>Pseudonocardiaceae</taxon>
        <taxon>Actinokineospora</taxon>
    </lineage>
</organism>
<accession>A0ABW0ELH5</accession>
<dbReference type="InterPro" id="IPR000073">
    <property type="entry name" value="AB_hydrolase_1"/>
</dbReference>
<dbReference type="EMBL" id="JBHSKF010000006">
    <property type="protein sequence ID" value="MFC5288249.1"/>
    <property type="molecule type" value="Genomic_DNA"/>
</dbReference>
<dbReference type="PRINTS" id="PR00111">
    <property type="entry name" value="ABHYDROLASE"/>
</dbReference>
<gene>
    <name evidence="2" type="ORF">ACFPM7_14410</name>
</gene>
<dbReference type="InterPro" id="IPR029058">
    <property type="entry name" value="AB_hydrolase_fold"/>
</dbReference>
<sequence length="255" mass="26823">MRVRAADGSGIGFDVVGEGEPLVLLAGQANSKAWWDSVRAEFAGAHRTIAVDAAGTGDSDDAADGRYGTARFADDVVAVLDHLGVERAHVYGTSMGGKTAQRLAIDHPGRLGALVLGCTAPGRRHGLTTPPDVVQLLIGPKRRETLIDLMYTPSFTGDPMKVLGDAAMSPEATRGHKRASSQHEAWDGLPGITAPTLVVHGTDDLLAPVANARLIADRVPGAKLFLLEGARHAYFDEFGCQATPAVLDFLHGHPL</sequence>
<proteinExistence type="predicted"/>
<reference evidence="3" key="1">
    <citation type="journal article" date="2019" name="Int. J. Syst. Evol. Microbiol.">
        <title>The Global Catalogue of Microorganisms (GCM) 10K type strain sequencing project: providing services to taxonomists for standard genome sequencing and annotation.</title>
        <authorList>
            <consortium name="The Broad Institute Genomics Platform"/>
            <consortium name="The Broad Institute Genome Sequencing Center for Infectious Disease"/>
            <person name="Wu L."/>
            <person name="Ma J."/>
        </authorList>
    </citation>
    <scope>NUCLEOTIDE SEQUENCE [LARGE SCALE GENOMIC DNA]</scope>
    <source>
        <strain evidence="3">CCUG 59778</strain>
    </source>
</reference>
<protein>
    <submittedName>
        <fullName evidence="2">Alpha/beta fold hydrolase</fullName>
    </submittedName>
</protein>
<dbReference type="InterPro" id="IPR050471">
    <property type="entry name" value="AB_hydrolase"/>
</dbReference>
<keyword evidence="2" id="KW-0378">Hydrolase</keyword>
<comment type="caution">
    <text evidence="2">The sequence shown here is derived from an EMBL/GenBank/DDBJ whole genome shotgun (WGS) entry which is preliminary data.</text>
</comment>
<evidence type="ECO:0000313" key="3">
    <source>
        <dbReference type="Proteomes" id="UP001596157"/>
    </source>
</evidence>
<name>A0ABW0ELH5_9PSEU</name>
<dbReference type="GO" id="GO:0016787">
    <property type="term" value="F:hydrolase activity"/>
    <property type="evidence" value="ECO:0007669"/>
    <property type="project" value="UniProtKB-KW"/>
</dbReference>
<dbReference type="Proteomes" id="UP001596157">
    <property type="component" value="Unassembled WGS sequence"/>
</dbReference>
<dbReference type="SUPFAM" id="SSF53474">
    <property type="entry name" value="alpha/beta-Hydrolases"/>
    <property type="match status" value="1"/>
</dbReference>
<evidence type="ECO:0000259" key="1">
    <source>
        <dbReference type="Pfam" id="PF00561"/>
    </source>
</evidence>
<keyword evidence="3" id="KW-1185">Reference proteome</keyword>
<evidence type="ECO:0000313" key="2">
    <source>
        <dbReference type="EMBL" id="MFC5288249.1"/>
    </source>
</evidence>
<dbReference type="Pfam" id="PF00561">
    <property type="entry name" value="Abhydrolase_1"/>
    <property type="match status" value="1"/>
</dbReference>
<dbReference type="PANTHER" id="PTHR43433">
    <property type="entry name" value="HYDROLASE, ALPHA/BETA FOLD FAMILY PROTEIN"/>
    <property type="match status" value="1"/>
</dbReference>
<feature type="domain" description="AB hydrolase-1" evidence="1">
    <location>
        <begin position="21"/>
        <end position="237"/>
    </location>
</feature>
<dbReference type="Gene3D" id="3.40.50.1820">
    <property type="entry name" value="alpha/beta hydrolase"/>
    <property type="match status" value="1"/>
</dbReference>
<dbReference type="PANTHER" id="PTHR43433:SF5">
    <property type="entry name" value="AB HYDROLASE-1 DOMAIN-CONTAINING PROTEIN"/>
    <property type="match status" value="1"/>
</dbReference>
<dbReference type="RefSeq" id="WP_378248040.1">
    <property type="nucleotide sequence ID" value="NZ_JBHSKF010000006.1"/>
</dbReference>